<dbReference type="InterPro" id="IPR019861">
    <property type="entry name" value="PorP/SprF_Bacteroidetes"/>
</dbReference>
<gene>
    <name evidence="1" type="ORF">SAMN04488007_0791</name>
</gene>
<dbReference type="STRING" id="228958.SAMN04488007_0791"/>
<evidence type="ECO:0000313" key="2">
    <source>
        <dbReference type="Proteomes" id="UP000184314"/>
    </source>
</evidence>
<dbReference type="EMBL" id="FQZX01000001">
    <property type="protein sequence ID" value="SHJ58452.1"/>
    <property type="molecule type" value="Genomic_DNA"/>
</dbReference>
<keyword evidence="2" id="KW-1185">Reference proteome</keyword>
<accession>A0A1M6KHR1</accession>
<dbReference type="AlphaFoldDB" id="A0A1M6KHR1"/>
<sequence length="310" mass="34759">MKLKIYHIYISTTLILILLGIDCANAQQEPQYTQYNYNTMTVNPAYTGSKGHLTVTSLFRSQWVGLDGSPKTISLGIDSPLSTYDGIGLSIVQDQIGPSSETYLDFNYAHNLILNRKGHRLALGLKAGARFLSVDWSKGTFRDPDVLFNENINSELLPSIGAGLFFYSDNAYVGLSTPNVLYNKRYDAIEEAVGSDRMHLYLIAGYVVNLNSTVKFKPSTFVKYVEGAPLIADVSFNFLLDEVLTLGVNYRWDDSIGALLGFQINPQFNLGYAYDLTTNNLGTYNSGTHELFLRYRLISRITRIKSPRFF</sequence>
<organism evidence="1 2">
    <name type="scientific">Maribacter aquivivus</name>
    <dbReference type="NCBI Taxonomy" id="228958"/>
    <lineage>
        <taxon>Bacteria</taxon>
        <taxon>Pseudomonadati</taxon>
        <taxon>Bacteroidota</taxon>
        <taxon>Flavobacteriia</taxon>
        <taxon>Flavobacteriales</taxon>
        <taxon>Flavobacteriaceae</taxon>
        <taxon>Maribacter</taxon>
    </lineage>
</organism>
<dbReference type="Proteomes" id="UP000184314">
    <property type="component" value="Unassembled WGS sequence"/>
</dbReference>
<proteinExistence type="predicted"/>
<evidence type="ECO:0000313" key="1">
    <source>
        <dbReference type="EMBL" id="SHJ58452.1"/>
    </source>
</evidence>
<dbReference type="Pfam" id="PF11751">
    <property type="entry name" value="PorP_SprF"/>
    <property type="match status" value="1"/>
</dbReference>
<protein>
    <submittedName>
        <fullName evidence="1">Type IX secretion system membrane protein, PorP/SprF family</fullName>
    </submittedName>
</protein>
<name>A0A1M6KHR1_9FLAO</name>
<reference evidence="2" key="1">
    <citation type="submission" date="2016-11" db="EMBL/GenBank/DDBJ databases">
        <authorList>
            <person name="Varghese N."/>
            <person name="Submissions S."/>
        </authorList>
    </citation>
    <scope>NUCLEOTIDE SEQUENCE [LARGE SCALE GENOMIC DNA]</scope>
    <source>
        <strain evidence="2">DSM 16478</strain>
    </source>
</reference>
<dbReference type="NCBIfam" id="TIGR03519">
    <property type="entry name" value="T9SS_PorP_fam"/>
    <property type="match status" value="1"/>
</dbReference>
<dbReference type="RefSeq" id="WP_317614937.1">
    <property type="nucleotide sequence ID" value="NZ_CANLWT010000001.1"/>
</dbReference>